<dbReference type="Proteomes" id="UP001162060">
    <property type="component" value="Unassembled WGS sequence"/>
</dbReference>
<dbReference type="AlphaFoldDB" id="A0AAV1TZJ2"/>
<reference evidence="1" key="1">
    <citation type="submission" date="2024-01" db="EMBL/GenBank/DDBJ databases">
        <authorList>
            <person name="Webb A."/>
        </authorList>
    </citation>
    <scope>NUCLEOTIDE SEQUENCE</scope>
    <source>
        <strain evidence="1">Pm1</strain>
    </source>
</reference>
<dbReference type="EMBL" id="CAKLBY020000114">
    <property type="protein sequence ID" value="CAK7927714.1"/>
    <property type="molecule type" value="Genomic_DNA"/>
</dbReference>
<evidence type="ECO:0000313" key="1">
    <source>
        <dbReference type="EMBL" id="CAK7927714.1"/>
    </source>
</evidence>
<evidence type="ECO:0000313" key="2">
    <source>
        <dbReference type="Proteomes" id="UP001162060"/>
    </source>
</evidence>
<accession>A0AAV1TZJ2</accession>
<organism evidence="1 2">
    <name type="scientific">Peronospora matthiolae</name>
    <dbReference type="NCBI Taxonomy" id="2874970"/>
    <lineage>
        <taxon>Eukaryota</taxon>
        <taxon>Sar</taxon>
        <taxon>Stramenopiles</taxon>
        <taxon>Oomycota</taxon>
        <taxon>Peronosporomycetes</taxon>
        <taxon>Peronosporales</taxon>
        <taxon>Peronosporaceae</taxon>
        <taxon>Peronospora</taxon>
    </lineage>
</organism>
<protein>
    <submittedName>
        <fullName evidence="1">Uncharacterized protein</fullName>
    </submittedName>
</protein>
<comment type="caution">
    <text evidence="1">The sequence shown here is derived from an EMBL/GenBank/DDBJ whole genome shotgun (WGS) entry which is preliminary data.</text>
</comment>
<proteinExistence type="predicted"/>
<name>A0AAV1TZJ2_9STRA</name>
<gene>
    <name evidence="1" type="ORF">PM001_LOCUS12864</name>
</gene>
<sequence length="34" mass="3788">MVALQGPTDAIVDKRAELQLLQPQELSRQPSHAF</sequence>